<dbReference type="Pfam" id="PF00005">
    <property type="entry name" value="ABC_tran"/>
    <property type="match status" value="1"/>
</dbReference>
<name>A0AAX3LRD6_9RHOB</name>
<dbReference type="FunFam" id="3.40.50.300:FF:000134">
    <property type="entry name" value="Iron-enterobactin ABC transporter ATP-binding protein"/>
    <property type="match status" value="1"/>
</dbReference>
<dbReference type="PROSITE" id="PS00211">
    <property type="entry name" value="ABC_TRANSPORTER_1"/>
    <property type="match status" value="1"/>
</dbReference>
<evidence type="ECO:0000259" key="11">
    <source>
        <dbReference type="PROSITE" id="PS50893"/>
    </source>
</evidence>
<keyword evidence="6" id="KW-0547">Nucleotide-binding</keyword>
<keyword evidence="3" id="KW-0813">Transport</keyword>
<dbReference type="PROSITE" id="PS50893">
    <property type="entry name" value="ABC_TRANSPORTER_2"/>
    <property type="match status" value="1"/>
</dbReference>
<evidence type="ECO:0000256" key="8">
    <source>
        <dbReference type="ARBA" id="ARBA00023004"/>
    </source>
</evidence>
<dbReference type="CDD" id="cd03214">
    <property type="entry name" value="ABC_Iron-Siderophores_B12_Hemin"/>
    <property type="match status" value="1"/>
</dbReference>
<evidence type="ECO:0000256" key="1">
    <source>
        <dbReference type="ARBA" id="ARBA00004202"/>
    </source>
</evidence>
<dbReference type="InterPro" id="IPR017871">
    <property type="entry name" value="ABC_transporter-like_CS"/>
</dbReference>
<keyword evidence="8" id="KW-0408">Iron</keyword>
<reference evidence="12" key="1">
    <citation type="submission" date="2023-01" db="EMBL/GenBank/DDBJ databases">
        <title>Comparative genomic analysis of cold water coral derived Sulfitobacter faviae: insights into their metabolism and habitat adaptation.</title>
        <authorList>
            <person name="Guo Y."/>
            <person name="Lin S."/>
            <person name="Huang Z."/>
            <person name="Tang K."/>
            <person name="Wang X."/>
        </authorList>
    </citation>
    <scope>NUCLEOTIDE SEQUENCE</scope>
    <source>
        <strain evidence="12">SCSIO W_1865</strain>
    </source>
</reference>
<dbReference type="InterPro" id="IPR051535">
    <property type="entry name" value="Siderophore_ABC-ATPase"/>
</dbReference>
<organism evidence="12 13">
    <name type="scientific">Sulfitobacter faviae</name>
    <dbReference type="NCBI Taxonomy" id="1775881"/>
    <lineage>
        <taxon>Bacteria</taxon>
        <taxon>Pseudomonadati</taxon>
        <taxon>Pseudomonadota</taxon>
        <taxon>Alphaproteobacteria</taxon>
        <taxon>Rhodobacterales</taxon>
        <taxon>Roseobacteraceae</taxon>
        <taxon>Sulfitobacter</taxon>
    </lineage>
</organism>
<dbReference type="PANTHER" id="PTHR42771:SF3">
    <property type="entry name" value="PETROBACTIN IMPORT ATP-BINDING PROTEIN YCLP"/>
    <property type="match status" value="1"/>
</dbReference>
<evidence type="ECO:0000256" key="7">
    <source>
        <dbReference type="ARBA" id="ARBA00022840"/>
    </source>
</evidence>
<dbReference type="RefSeq" id="WP_271689385.1">
    <property type="nucleotide sequence ID" value="NZ_CP116423.1"/>
</dbReference>
<dbReference type="GO" id="GO:0016887">
    <property type="term" value="F:ATP hydrolysis activity"/>
    <property type="evidence" value="ECO:0007669"/>
    <property type="project" value="InterPro"/>
</dbReference>
<gene>
    <name evidence="12" type="ORF">PL336_05095</name>
</gene>
<protein>
    <submittedName>
        <fullName evidence="12">ATP-binding cassette domain-containing protein</fullName>
    </submittedName>
</protein>
<keyword evidence="7 12" id="KW-0067">ATP-binding</keyword>
<dbReference type="SUPFAM" id="SSF52540">
    <property type="entry name" value="P-loop containing nucleoside triphosphate hydrolases"/>
    <property type="match status" value="1"/>
</dbReference>
<dbReference type="InterPro" id="IPR003593">
    <property type="entry name" value="AAA+_ATPase"/>
</dbReference>
<evidence type="ECO:0000256" key="9">
    <source>
        <dbReference type="ARBA" id="ARBA00023065"/>
    </source>
</evidence>
<dbReference type="GO" id="GO:0006826">
    <property type="term" value="P:iron ion transport"/>
    <property type="evidence" value="ECO:0007669"/>
    <property type="project" value="UniProtKB-KW"/>
</dbReference>
<proteinExistence type="inferred from homology"/>
<evidence type="ECO:0000256" key="4">
    <source>
        <dbReference type="ARBA" id="ARBA00022475"/>
    </source>
</evidence>
<feature type="domain" description="ABC transporter" evidence="11">
    <location>
        <begin position="2"/>
        <end position="236"/>
    </location>
</feature>
<dbReference type="PANTHER" id="PTHR42771">
    <property type="entry name" value="IRON(3+)-HYDROXAMATE IMPORT ATP-BINDING PROTEIN FHUC"/>
    <property type="match status" value="1"/>
</dbReference>
<evidence type="ECO:0000256" key="3">
    <source>
        <dbReference type="ARBA" id="ARBA00022448"/>
    </source>
</evidence>
<accession>A0AAX3LRD6</accession>
<keyword evidence="9" id="KW-0406">Ion transport</keyword>
<dbReference type="AlphaFoldDB" id="A0AAX3LRD6"/>
<keyword evidence="4" id="KW-1003">Cell membrane</keyword>
<dbReference type="InterPro" id="IPR027417">
    <property type="entry name" value="P-loop_NTPase"/>
</dbReference>
<evidence type="ECO:0000256" key="6">
    <source>
        <dbReference type="ARBA" id="ARBA00022741"/>
    </source>
</evidence>
<comment type="similarity">
    <text evidence="2">Belongs to the ABC transporter superfamily.</text>
</comment>
<keyword evidence="10" id="KW-0472">Membrane</keyword>
<evidence type="ECO:0000313" key="12">
    <source>
        <dbReference type="EMBL" id="WCE71226.1"/>
    </source>
</evidence>
<evidence type="ECO:0000256" key="5">
    <source>
        <dbReference type="ARBA" id="ARBA00022496"/>
    </source>
</evidence>
<dbReference type="EMBL" id="CP116423">
    <property type="protein sequence ID" value="WCE71226.1"/>
    <property type="molecule type" value="Genomic_DNA"/>
</dbReference>
<evidence type="ECO:0000313" key="13">
    <source>
        <dbReference type="Proteomes" id="UP001210770"/>
    </source>
</evidence>
<dbReference type="InterPro" id="IPR003439">
    <property type="entry name" value="ABC_transporter-like_ATP-bd"/>
</dbReference>
<sequence>MITIRDLNHDRDGKPTLREIDLTLQSGGITALIGPNGAGKSTLLSLIARLIPLQHGQIMVDDLQIGACANDALARRLAILPQTSDAAPLLTVRELVSFGRYPYHKGRPSAEDRERVEAALATFDLAPLAERRLDTLSGGQRQRAQVAMTFAQETDYILLDEPLNNLDIAASRGLMHTLQDLARTHDRTIVIVLHDINYAAAYADQIVAMKDGRITHHGAAREVVTDAMLSEVYGTSARVHRIGDTVVVAV</sequence>
<evidence type="ECO:0000256" key="2">
    <source>
        <dbReference type="ARBA" id="ARBA00005417"/>
    </source>
</evidence>
<dbReference type="Gene3D" id="3.40.50.300">
    <property type="entry name" value="P-loop containing nucleotide triphosphate hydrolases"/>
    <property type="match status" value="1"/>
</dbReference>
<dbReference type="Proteomes" id="UP001210770">
    <property type="component" value="Chromosome"/>
</dbReference>
<evidence type="ECO:0000256" key="10">
    <source>
        <dbReference type="ARBA" id="ARBA00023136"/>
    </source>
</evidence>
<dbReference type="SMART" id="SM00382">
    <property type="entry name" value="AAA"/>
    <property type="match status" value="1"/>
</dbReference>
<dbReference type="GO" id="GO:0005524">
    <property type="term" value="F:ATP binding"/>
    <property type="evidence" value="ECO:0007669"/>
    <property type="project" value="UniProtKB-KW"/>
</dbReference>
<comment type="subcellular location">
    <subcellularLocation>
        <location evidence="1">Cell membrane</location>
        <topology evidence="1">Peripheral membrane protein</topology>
    </subcellularLocation>
</comment>
<keyword evidence="5" id="KW-0410">Iron transport</keyword>
<dbReference type="GO" id="GO:0005886">
    <property type="term" value="C:plasma membrane"/>
    <property type="evidence" value="ECO:0007669"/>
    <property type="project" value="UniProtKB-SubCell"/>
</dbReference>